<keyword evidence="1" id="KW-1003">Cell membrane</keyword>
<dbReference type="InterPro" id="IPR050083">
    <property type="entry name" value="HtpX_protease"/>
</dbReference>
<dbReference type="GO" id="GO:0004222">
    <property type="term" value="F:metalloendopeptidase activity"/>
    <property type="evidence" value="ECO:0007669"/>
    <property type="project" value="InterPro"/>
</dbReference>
<dbReference type="PANTHER" id="PTHR43221:SF2">
    <property type="entry name" value="PROTEASE HTPX HOMOLOG"/>
    <property type="match status" value="1"/>
</dbReference>
<comment type="cofactor">
    <cofactor evidence="10">
        <name>Zn(2+)</name>
        <dbReference type="ChEBI" id="CHEBI:29105"/>
    </cofactor>
    <text evidence="10">Binds 1 zinc ion per subunit.</text>
</comment>
<dbReference type="GO" id="GO:0006508">
    <property type="term" value="P:proteolysis"/>
    <property type="evidence" value="ECO:0007669"/>
    <property type="project" value="UniProtKB-KW"/>
</dbReference>
<keyword evidence="4" id="KW-0479">Metal-binding</keyword>
<evidence type="ECO:0000256" key="1">
    <source>
        <dbReference type="ARBA" id="ARBA00022475"/>
    </source>
</evidence>
<dbReference type="Pfam" id="PF01435">
    <property type="entry name" value="Peptidase_M48"/>
    <property type="match status" value="1"/>
</dbReference>
<dbReference type="EMBL" id="QOIL01000008">
    <property type="protein sequence ID" value="RCG30194.1"/>
    <property type="molecule type" value="Genomic_DNA"/>
</dbReference>
<keyword evidence="9 11" id="KW-0472">Membrane</keyword>
<dbReference type="Proteomes" id="UP000253094">
    <property type="component" value="Unassembled WGS sequence"/>
</dbReference>
<protein>
    <submittedName>
        <fullName evidence="13">Peptidase, M48 family protein</fullName>
    </submittedName>
</protein>
<dbReference type="PANTHER" id="PTHR43221">
    <property type="entry name" value="PROTEASE HTPX"/>
    <property type="match status" value="1"/>
</dbReference>
<reference evidence="13 14" key="1">
    <citation type="submission" date="2018-06" db="EMBL/GenBank/DDBJ databases">
        <title>Sphaerisporangium craniellae sp. nov., isolated from a marine sponge in the South China Sea.</title>
        <authorList>
            <person name="Li L."/>
        </authorList>
    </citation>
    <scope>NUCLEOTIDE SEQUENCE [LARGE SCALE GENOMIC DNA]</scope>
    <source>
        <strain evidence="13 14">CCTCC AA 208026</strain>
    </source>
</reference>
<comment type="similarity">
    <text evidence="10">Belongs to the peptidase M48 family.</text>
</comment>
<dbReference type="AlphaFoldDB" id="A0A367FIQ7"/>
<keyword evidence="3 11" id="KW-0812">Transmembrane</keyword>
<dbReference type="Gene3D" id="3.30.2010.10">
    <property type="entry name" value="Metalloproteases ('zincins'), catalytic domain"/>
    <property type="match status" value="1"/>
</dbReference>
<feature type="transmembrane region" description="Helical" evidence="11">
    <location>
        <begin position="12"/>
        <end position="42"/>
    </location>
</feature>
<dbReference type="InterPro" id="IPR001915">
    <property type="entry name" value="Peptidase_M48"/>
</dbReference>
<organism evidence="13 14">
    <name type="scientific">Sphaerisporangium album</name>
    <dbReference type="NCBI Taxonomy" id="509200"/>
    <lineage>
        <taxon>Bacteria</taxon>
        <taxon>Bacillati</taxon>
        <taxon>Actinomycetota</taxon>
        <taxon>Actinomycetes</taxon>
        <taxon>Streptosporangiales</taxon>
        <taxon>Streptosporangiaceae</taxon>
        <taxon>Sphaerisporangium</taxon>
    </lineage>
</organism>
<evidence type="ECO:0000256" key="7">
    <source>
        <dbReference type="ARBA" id="ARBA00022989"/>
    </source>
</evidence>
<sequence>MAVAGSVHLVTAAFTVGSIGLLTTGNLLMVPVAAIGLGIAFVTRPRLGRLDPDGSPLSRSEAPHLYALADRIAAELGAPPAELIEVTPGFGTSYTRVGLRRHGVLTIGLALWEVLTPEERVASLAHELGHAVNGDPRRNLWFHSAVEALTHWHRASAPGPVEESGAGLVFMVMDWVAKLVMRGVHHLTGLLLRLMLRLTLAPGHRAEYRADEMAARVASSTATRSMLQTLVLGDSVETVFRRRSAVQQGRRSTRATSRDEADASLWRELREYVTSIPEAERLRRLRLSARRMTSTDRTHPPTHLRLQLVSARPPAEAALTLGETEAAAIERELETARVQTARAVLMS</sequence>
<accession>A0A367FIQ7</accession>
<name>A0A367FIQ7_9ACTN</name>
<evidence type="ECO:0000313" key="13">
    <source>
        <dbReference type="EMBL" id="RCG30194.1"/>
    </source>
</evidence>
<keyword evidence="5 10" id="KW-0378">Hydrolase</keyword>
<dbReference type="CDD" id="cd07328">
    <property type="entry name" value="M48_Ste24p_like"/>
    <property type="match status" value="1"/>
</dbReference>
<evidence type="ECO:0000256" key="6">
    <source>
        <dbReference type="ARBA" id="ARBA00022833"/>
    </source>
</evidence>
<keyword evidence="6 10" id="KW-0862">Zinc</keyword>
<feature type="domain" description="Peptidase M48" evidence="12">
    <location>
        <begin position="102"/>
        <end position="310"/>
    </location>
</feature>
<evidence type="ECO:0000256" key="5">
    <source>
        <dbReference type="ARBA" id="ARBA00022801"/>
    </source>
</evidence>
<dbReference type="GO" id="GO:0046872">
    <property type="term" value="F:metal ion binding"/>
    <property type="evidence" value="ECO:0007669"/>
    <property type="project" value="UniProtKB-KW"/>
</dbReference>
<evidence type="ECO:0000256" key="9">
    <source>
        <dbReference type="ARBA" id="ARBA00023136"/>
    </source>
</evidence>
<keyword evidence="7 11" id="KW-1133">Transmembrane helix</keyword>
<evidence type="ECO:0000256" key="11">
    <source>
        <dbReference type="SAM" id="Phobius"/>
    </source>
</evidence>
<keyword evidence="14" id="KW-1185">Reference proteome</keyword>
<gene>
    <name evidence="13" type="ORF">DQ384_15675</name>
</gene>
<evidence type="ECO:0000259" key="12">
    <source>
        <dbReference type="Pfam" id="PF01435"/>
    </source>
</evidence>
<evidence type="ECO:0000256" key="3">
    <source>
        <dbReference type="ARBA" id="ARBA00022692"/>
    </source>
</evidence>
<evidence type="ECO:0000256" key="10">
    <source>
        <dbReference type="RuleBase" id="RU003983"/>
    </source>
</evidence>
<evidence type="ECO:0000256" key="8">
    <source>
        <dbReference type="ARBA" id="ARBA00023049"/>
    </source>
</evidence>
<evidence type="ECO:0000313" key="14">
    <source>
        <dbReference type="Proteomes" id="UP000253094"/>
    </source>
</evidence>
<keyword evidence="2 10" id="KW-0645">Protease</keyword>
<comment type="caution">
    <text evidence="13">The sequence shown here is derived from an EMBL/GenBank/DDBJ whole genome shotgun (WGS) entry which is preliminary data.</text>
</comment>
<evidence type="ECO:0000256" key="4">
    <source>
        <dbReference type="ARBA" id="ARBA00022723"/>
    </source>
</evidence>
<keyword evidence="8 10" id="KW-0482">Metalloprotease</keyword>
<proteinExistence type="inferred from homology"/>
<evidence type="ECO:0000256" key="2">
    <source>
        <dbReference type="ARBA" id="ARBA00022670"/>
    </source>
</evidence>